<dbReference type="Gene3D" id="1.20.1560.10">
    <property type="entry name" value="ABC transporter type 1, transmembrane domain"/>
    <property type="match status" value="1"/>
</dbReference>
<protein>
    <submittedName>
        <fullName evidence="14">ABC transporter family protein, putative</fullName>
    </submittedName>
</protein>
<feature type="signal peptide" evidence="11">
    <location>
        <begin position="1"/>
        <end position="20"/>
    </location>
</feature>
<dbReference type="GO" id="GO:0016020">
    <property type="term" value="C:membrane"/>
    <property type="evidence" value="ECO:0000318"/>
    <property type="project" value="GO_Central"/>
</dbReference>
<feature type="transmembrane region" description="Helical" evidence="10">
    <location>
        <begin position="366"/>
        <end position="395"/>
    </location>
</feature>
<dbReference type="FunFam" id="3.40.50.300:FF:000240">
    <property type="entry name" value="ABC transporter B family member 20"/>
    <property type="match status" value="1"/>
</dbReference>
<dbReference type="GO" id="GO:0005524">
    <property type="term" value="F:ATP binding"/>
    <property type="evidence" value="ECO:0007669"/>
    <property type="project" value="UniProtKB-KW"/>
</dbReference>
<evidence type="ECO:0000259" key="12">
    <source>
        <dbReference type="PROSITE" id="PS50893"/>
    </source>
</evidence>
<dbReference type="InParanoid" id="A0A061GRM4"/>
<dbReference type="eggNOG" id="KOG0055">
    <property type="taxonomic scope" value="Eukaryota"/>
</dbReference>
<evidence type="ECO:0000256" key="11">
    <source>
        <dbReference type="SAM" id="SignalP"/>
    </source>
</evidence>
<accession>A0A061GRM4</accession>
<keyword evidence="15" id="KW-1185">Reference proteome</keyword>
<organism evidence="14 15">
    <name type="scientific">Theobroma cacao</name>
    <name type="common">Cacao</name>
    <name type="synonym">Cocoa</name>
    <dbReference type="NCBI Taxonomy" id="3641"/>
    <lineage>
        <taxon>Eukaryota</taxon>
        <taxon>Viridiplantae</taxon>
        <taxon>Streptophyta</taxon>
        <taxon>Embryophyta</taxon>
        <taxon>Tracheophyta</taxon>
        <taxon>Spermatophyta</taxon>
        <taxon>Magnoliopsida</taxon>
        <taxon>eudicotyledons</taxon>
        <taxon>Gunneridae</taxon>
        <taxon>Pentapetalae</taxon>
        <taxon>rosids</taxon>
        <taxon>malvids</taxon>
        <taxon>Malvales</taxon>
        <taxon>Malvaceae</taxon>
        <taxon>Byttnerioideae</taxon>
        <taxon>Theobroma</taxon>
    </lineage>
</organism>
<name>A0A061GRM4_THECC</name>
<dbReference type="GO" id="GO:0140359">
    <property type="term" value="F:ABC-type transporter activity"/>
    <property type="evidence" value="ECO:0007669"/>
    <property type="project" value="InterPro"/>
</dbReference>
<dbReference type="AlphaFoldDB" id="A0A061GRM4"/>
<sequence>MAMGRIGVTFAVWALQGWYGSTLVTNKAAKGGDVFTAGANVVASRIFEMIQRVPHIDSANQQGKMLSDVKGELEFKDVHFAYPSRPGSLVLRRFSLAVKACQIVGLVGKSGSGKSTIVNLIERFHDPLTGEILLDGVNIKEFQLKWLRSQIGLEKATMEGIIRAAKAADAHNFISQLPDGYETLVGTLGIQMSEGQKQRISIARALLRDPRILLLDEATSALDLHSEKAVQDALNHVSEGRTTVVIAHRISALRNANLIAFIQEGQVVESGSHDQLMQKRNGLYSAMVQLQRTLIYKGASTSAAIEFNSSVAQDEGTDCIPETGDKLVAESSIQEKNIFQWQEDQKGSPSMWQLLRMTAPEWTSTLIGFIAALCYGLIQPMHSFCLGALLSVYFIDNHDEMRSQTKKYCFAFMSFAIFPLITNLIQHYSFGILGECLTKRVRDDLFGKIITFEMEWFDKENNSTGALCSRLATDATMVRTLVADRLSFFSQSISATTLAVILGMVLSWKLAAVSTAMQPLIIGSFYTKAITMRSMSRKILKAQNKSSDLASEAVGNHRIITAFYSQKKVLELYEITQMNPRKESRRQFWIAGFGLFISQFLTAANPALMFWYGGKLLSDGNVSYKHLFQTFFILTTTERVIAEAGSMTVDLTKGTAALNSIFIISNRKSKIDPDDVDGIKPEKINRDIELKHVDFYHLTRPRQIMLKDLSLRIDAGKVVSLLGQSGSGKSTTIRLIERFYDPWKGSVEVDGIDIKSYNLQALRSHIALVSQALRSHIALVSQEPTIFAGTIHDNIAYAKKNVTEAEIIEAATIANAHDFISSMKDGYATYRGERGTQLSGGQKQRIALARANLKNPAILPLDEATSELDINSQNLIQDALEKTMVGRTCLVVAHRLSTIQKSDNISVIDNGKIIEEGTHSELLAKGKKSAYCTLMKLQQLAAMRDYVVQIPGYTK</sequence>
<dbReference type="GO" id="GO:0016887">
    <property type="term" value="F:ATP hydrolysis activity"/>
    <property type="evidence" value="ECO:0007669"/>
    <property type="project" value="InterPro"/>
</dbReference>
<dbReference type="SUPFAM" id="SSF90123">
    <property type="entry name" value="ABC transporter transmembrane region"/>
    <property type="match status" value="1"/>
</dbReference>
<dbReference type="GO" id="GO:0055085">
    <property type="term" value="P:transmembrane transport"/>
    <property type="evidence" value="ECO:0000318"/>
    <property type="project" value="GO_Central"/>
</dbReference>
<evidence type="ECO:0000256" key="2">
    <source>
        <dbReference type="ARBA" id="ARBA00022448"/>
    </source>
</evidence>
<evidence type="ECO:0000256" key="1">
    <source>
        <dbReference type="ARBA" id="ARBA00007577"/>
    </source>
</evidence>
<feature type="chain" id="PRO_5001599373" evidence="11">
    <location>
        <begin position="21"/>
        <end position="955"/>
    </location>
</feature>
<keyword evidence="4" id="KW-0677">Repeat</keyword>
<evidence type="ECO:0000256" key="9">
    <source>
        <dbReference type="ARBA" id="ARBA00023180"/>
    </source>
</evidence>
<dbReference type="SUPFAM" id="SSF52540">
    <property type="entry name" value="P-loop containing nucleoside triphosphate hydrolases"/>
    <property type="match status" value="2"/>
</dbReference>
<keyword evidence="11" id="KW-0732">Signal</keyword>
<dbReference type="GO" id="GO:0042626">
    <property type="term" value="F:ATPase-coupled transmembrane transporter activity"/>
    <property type="evidence" value="ECO:0000318"/>
    <property type="project" value="GO_Central"/>
</dbReference>
<evidence type="ECO:0000313" key="15">
    <source>
        <dbReference type="Proteomes" id="UP000026915"/>
    </source>
</evidence>
<evidence type="ECO:0000256" key="7">
    <source>
        <dbReference type="ARBA" id="ARBA00022989"/>
    </source>
</evidence>
<evidence type="ECO:0000259" key="13">
    <source>
        <dbReference type="PROSITE" id="PS50929"/>
    </source>
</evidence>
<evidence type="ECO:0000256" key="8">
    <source>
        <dbReference type="ARBA" id="ARBA00023136"/>
    </source>
</evidence>
<dbReference type="InterPro" id="IPR003593">
    <property type="entry name" value="AAA+_ATPase"/>
</dbReference>
<dbReference type="Proteomes" id="UP000026915">
    <property type="component" value="Chromosome 9"/>
</dbReference>
<evidence type="ECO:0000313" key="14">
    <source>
        <dbReference type="EMBL" id="EOY32058.1"/>
    </source>
</evidence>
<keyword evidence="9" id="KW-0325">Glycoprotein</keyword>
<evidence type="ECO:0000256" key="5">
    <source>
        <dbReference type="ARBA" id="ARBA00022741"/>
    </source>
</evidence>
<gene>
    <name evidence="14" type="ORF">TCM_039494</name>
</gene>
<dbReference type="Gene3D" id="3.40.50.300">
    <property type="entry name" value="P-loop containing nucleotide triphosphate hydrolases"/>
    <property type="match status" value="3"/>
</dbReference>
<dbReference type="InterPro" id="IPR036640">
    <property type="entry name" value="ABC1_TM_sf"/>
</dbReference>
<dbReference type="Pfam" id="PF00005">
    <property type="entry name" value="ABC_tran"/>
    <property type="match status" value="2"/>
</dbReference>
<dbReference type="PANTHER" id="PTHR45136">
    <property type="entry name" value="ABC TRANSPORTER DOMAIN-CONTAINING PROTEIN"/>
    <property type="match status" value="1"/>
</dbReference>
<proteinExistence type="inferred from homology"/>
<dbReference type="Gramene" id="EOY32058">
    <property type="protein sequence ID" value="EOY32058"/>
    <property type="gene ID" value="TCM_039494"/>
</dbReference>
<comment type="similarity">
    <text evidence="1">Belongs to the ABC transporter superfamily. ABCB family. Multidrug resistance exporter (TC 3.A.1.201) subfamily.</text>
</comment>
<dbReference type="PROSITE" id="PS50893">
    <property type="entry name" value="ABC_TRANSPORTER_2"/>
    <property type="match status" value="2"/>
</dbReference>
<dbReference type="PROSITE" id="PS50929">
    <property type="entry name" value="ABC_TM1F"/>
    <property type="match status" value="1"/>
</dbReference>
<dbReference type="InterPro" id="IPR027417">
    <property type="entry name" value="P-loop_NTPase"/>
</dbReference>
<dbReference type="HOGENOM" id="CLU_000604_17_0_1"/>
<feature type="transmembrane region" description="Helical" evidence="10">
    <location>
        <begin position="588"/>
        <end position="612"/>
    </location>
</feature>
<feature type="transmembrane region" description="Helical" evidence="10">
    <location>
        <begin position="488"/>
        <end position="508"/>
    </location>
</feature>
<dbReference type="SMART" id="SM00382">
    <property type="entry name" value="AAA"/>
    <property type="match status" value="2"/>
</dbReference>
<keyword evidence="7 10" id="KW-1133">Transmembrane helix</keyword>
<evidence type="ECO:0000256" key="3">
    <source>
        <dbReference type="ARBA" id="ARBA00022692"/>
    </source>
</evidence>
<reference evidence="14 15" key="1">
    <citation type="journal article" date="2013" name="Genome Biol.">
        <title>The genome sequence of the most widely cultivated cacao type and its use to identify candidate genes regulating pod color.</title>
        <authorList>
            <person name="Motamayor J.C."/>
            <person name="Mockaitis K."/>
            <person name="Schmutz J."/>
            <person name="Haiminen N."/>
            <person name="Iii D.L."/>
            <person name="Cornejo O."/>
            <person name="Findley S.D."/>
            <person name="Zheng P."/>
            <person name="Utro F."/>
            <person name="Royaert S."/>
            <person name="Saski C."/>
            <person name="Jenkins J."/>
            <person name="Podicheti R."/>
            <person name="Zhao M."/>
            <person name="Scheffler B.E."/>
            <person name="Stack J.C."/>
            <person name="Feltus F.A."/>
            <person name="Mustiga G.M."/>
            <person name="Amores F."/>
            <person name="Phillips W."/>
            <person name="Marelli J.P."/>
            <person name="May G.D."/>
            <person name="Shapiro H."/>
            <person name="Ma J."/>
            <person name="Bustamante C.D."/>
            <person name="Schnell R.J."/>
            <person name="Main D."/>
            <person name="Gilbert D."/>
            <person name="Parida L."/>
            <person name="Kuhn D.N."/>
        </authorList>
    </citation>
    <scope>NUCLEOTIDE SEQUENCE [LARGE SCALE GENOMIC DNA]</scope>
    <source>
        <strain evidence="15">cv. Matina 1-6</strain>
    </source>
</reference>
<feature type="domain" description="ABC transmembrane type-1" evidence="13">
    <location>
        <begin position="366"/>
        <end position="653"/>
    </location>
</feature>
<feature type="domain" description="ABC transporter" evidence="12">
    <location>
        <begin position="688"/>
        <end position="935"/>
    </location>
</feature>
<dbReference type="EMBL" id="CM001887">
    <property type="protein sequence ID" value="EOY32058.1"/>
    <property type="molecule type" value="Genomic_DNA"/>
</dbReference>
<feature type="domain" description="ABC transporter" evidence="12">
    <location>
        <begin position="73"/>
        <end position="289"/>
    </location>
</feature>
<feature type="transmembrane region" description="Helical" evidence="10">
    <location>
        <begin position="407"/>
        <end position="425"/>
    </location>
</feature>
<keyword evidence="6" id="KW-0067">ATP-binding</keyword>
<dbReference type="PANTHER" id="PTHR45136:SF2">
    <property type="entry name" value="ABC TRANSPORTER DOMAIN-CONTAINING PROTEIN"/>
    <property type="match status" value="1"/>
</dbReference>
<dbReference type="CDD" id="cd18578">
    <property type="entry name" value="ABC_6TM_Pgp_ABCB1_D2_like"/>
    <property type="match status" value="1"/>
</dbReference>
<dbReference type="OMA" id="YETRSHW"/>
<keyword evidence="2" id="KW-0813">Transport</keyword>
<dbReference type="InterPro" id="IPR003439">
    <property type="entry name" value="ABC_transporter-like_ATP-bd"/>
</dbReference>
<keyword evidence="8 10" id="KW-0472">Membrane</keyword>
<keyword evidence="5" id="KW-0547">Nucleotide-binding</keyword>
<evidence type="ECO:0000256" key="4">
    <source>
        <dbReference type="ARBA" id="ARBA00022737"/>
    </source>
</evidence>
<keyword evidence="3 10" id="KW-0812">Transmembrane</keyword>
<evidence type="ECO:0000256" key="10">
    <source>
        <dbReference type="SAM" id="Phobius"/>
    </source>
</evidence>
<evidence type="ECO:0000256" key="6">
    <source>
        <dbReference type="ARBA" id="ARBA00022840"/>
    </source>
</evidence>
<dbReference type="Pfam" id="PF00664">
    <property type="entry name" value="ABC_membrane"/>
    <property type="match status" value="1"/>
</dbReference>
<dbReference type="InterPro" id="IPR011527">
    <property type="entry name" value="ABC1_TM_dom"/>
</dbReference>